<evidence type="ECO:0000256" key="1">
    <source>
        <dbReference type="ARBA" id="ARBA00001974"/>
    </source>
</evidence>
<dbReference type="Gene3D" id="1.10.579.10">
    <property type="entry name" value="DNA Cyclobutane Dipyrimidine Photolyase, subunit A, domain 3"/>
    <property type="match status" value="1"/>
</dbReference>
<name>A0A8K0P5B2_LADFU</name>
<reference evidence="19" key="2">
    <citation type="submission" date="2017-10" db="EMBL/GenBank/DDBJ databases">
        <title>Ladona fulva Genome sequencing and assembly.</title>
        <authorList>
            <person name="Murali S."/>
            <person name="Richards S."/>
            <person name="Bandaranaike D."/>
            <person name="Bellair M."/>
            <person name="Blankenburg K."/>
            <person name="Chao H."/>
            <person name="Dinh H."/>
            <person name="Doddapaneni H."/>
            <person name="Dugan-Rocha S."/>
            <person name="Elkadiri S."/>
            <person name="Gnanaolivu R."/>
            <person name="Hernandez B."/>
            <person name="Skinner E."/>
            <person name="Javaid M."/>
            <person name="Lee S."/>
            <person name="Li M."/>
            <person name="Ming W."/>
            <person name="Munidasa M."/>
            <person name="Muniz J."/>
            <person name="Nguyen L."/>
            <person name="Hughes D."/>
            <person name="Osuji N."/>
            <person name="Pu L.-L."/>
            <person name="Puazo M."/>
            <person name="Qu C."/>
            <person name="Quiroz J."/>
            <person name="Raj R."/>
            <person name="Weissenberger G."/>
            <person name="Xin Y."/>
            <person name="Zou X."/>
            <person name="Han Y."/>
            <person name="Worley K."/>
            <person name="Muzny D."/>
            <person name="Gibbs R."/>
        </authorList>
    </citation>
    <scope>NUCLEOTIDE SEQUENCE</scope>
    <source>
        <strain evidence="19">Sampled in the wild</strain>
    </source>
</reference>
<reference evidence="19" key="1">
    <citation type="submission" date="2013-04" db="EMBL/GenBank/DDBJ databases">
        <authorList>
            <person name="Qu J."/>
            <person name="Murali S.C."/>
            <person name="Bandaranaike D."/>
            <person name="Bellair M."/>
            <person name="Blankenburg K."/>
            <person name="Chao H."/>
            <person name="Dinh H."/>
            <person name="Doddapaneni H."/>
            <person name="Downs B."/>
            <person name="Dugan-Rocha S."/>
            <person name="Elkadiri S."/>
            <person name="Gnanaolivu R.D."/>
            <person name="Hernandez B."/>
            <person name="Javaid M."/>
            <person name="Jayaseelan J.C."/>
            <person name="Lee S."/>
            <person name="Li M."/>
            <person name="Ming W."/>
            <person name="Munidasa M."/>
            <person name="Muniz J."/>
            <person name="Nguyen L."/>
            <person name="Ongeri F."/>
            <person name="Osuji N."/>
            <person name="Pu L.-L."/>
            <person name="Puazo M."/>
            <person name="Qu C."/>
            <person name="Quiroz J."/>
            <person name="Raj R."/>
            <person name="Weissenberger G."/>
            <person name="Xin Y."/>
            <person name="Zou X."/>
            <person name="Han Y."/>
            <person name="Richards S."/>
            <person name="Worley K."/>
            <person name="Muzny D."/>
            <person name="Gibbs R."/>
        </authorList>
    </citation>
    <scope>NUCLEOTIDE SEQUENCE</scope>
    <source>
        <strain evidence="19">Sampled in the wild</strain>
    </source>
</reference>
<dbReference type="GO" id="GO:0005634">
    <property type="term" value="C:nucleus"/>
    <property type="evidence" value="ECO:0007669"/>
    <property type="project" value="UniProtKB-SubCell"/>
</dbReference>
<dbReference type="PANTHER" id="PTHR11455">
    <property type="entry name" value="CRYPTOCHROME"/>
    <property type="match status" value="1"/>
</dbReference>
<dbReference type="GO" id="GO:0048471">
    <property type="term" value="C:perinuclear region of cytoplasm"/>
    <property type="evidence" value="ECO:0007669"/>
    <property type="project" value="UniProtKB-SubCell"/>
</dbReference>
<dbReference type="GO" id="GO:0009881">
    <property type="term" value="F:photoreceptor activity"/>
    <property type="evidence" value="ECO:0007669"/>
    <property type="project" value="UniProtKB-KW"/>
</dbReference>
<evidence type="ECO:0000313" key="20">
    <source>
        <dbReference type="Proteomes" id="UP000792457"/>
    </source>
</evidence>
<dbReference type="InterPro" id="IPR005101">
    <property type="entry name" value="Cryptochr/Photolyase_FAD-bd"/>
</dbReference>
<keyword evidence="17" id="KW-0539">Nucleus</keyword>
<keyword evidence="11" id="KW-0274">FAD</keyword>
<evidence type="ECO:0000256" key="6">
    <source>
        <dbReference type="ARBA" id="ARBA00022490"/>
    </source>
</evidence>
<evidence type="ECO:0000313" key="19">
    <source>
        <dbReference type="EMBL" id="KAG8231454.1"/>
    </source>
</evidence>
<dbReference type="GO" id="GO:0003677">
    <property type="term" value="F:DNA binding"/>
    <property type="evidence" value="ECO:0007669"/>
    <property type="project" value="TreeGrafter"/>
</dbReference>
<keyword evidence="12" id="KW-0157">Chromophore</keyword>
<sequence length="73" mass="8682">MSVDNPFYAEMKRNPICLDIPWHEDQENLESWKQGKTGYPFIDAAMRQLVQEKNNPLKKTQTEFQCKLDLSHR</sequence>
<evidence type="ECO:0000256" key="3">
    <source>
        <dbReference type="ARBA" id="ARBA00004556"/>
    </source>
</evidence>
<evidence type="ECO:0000256" key="8">
    <source>
        <dbReference type="ARBA" id="ARBA00022543"/>
    </source>
</evidence>
<keyword evidence="15" id="KW-0804">Transcription</keyword>
<dbReference type="Pfam" id="PF03441">
    <property type="entry name" value="FAD_binding_7"/>
    <property type="match status" value="1"/>
</dbReference>
<evidence type="ECO:0000256" key="10">
    <source>
        <dbReference type="ARBA" id="ARBA00022741"/>
    </source>
</evidence>
<dbReference type="OrthoDB" id="10007451at2759"/>
<evidence type="ECO:0000259" key="18">
    <source>
        <dbReference type="Pfam" id="PF03441"/>
    </source>
</evidence>
<keyword evidence="7" id="KW-0678">Repressor</keyword>
<feature type="domain" description="Cryptochrome/DNA photolyase FAD-binding" evidence="18">
    <location>
        <begin position="5"/>
        <end position="52"/>
    </location>
</feature>
<evidence type="ECO:0000256" key="13">
    <source>
        <dbReference type="ARBA" id="ARBA00023015"/>
    </source>
</evidence>
<comment type="subcellular location">
    <subcellularLocation>
        <location evidence="3">Cytoplasm</location>
        <location evidence="3">Perinuclear region</location>
    </subcellularLocation>
    <subcellularLocation>
        <location evidence="2">Nucleus</location>
    </subcellularLocation>
</comment>
<keyword evidence="20" id="KW-1185">Reference proteome</keyword>
<evidence type="ECO:0000256" key="16">
    <source>
        <dbReference type="ARBA" id="ARBA00023170"/>
    </source>
</evidence>
<keyword evidence="14" id="KW-0090">Biological rhythms</keyword>
<evidence type="ECO:0000256" key="11">
    <source>
        <dbReference type="ARBA" id="ARBA00022827"/>
    </source>
</evidence>
<evidence type="ECO:0000256" key="12">
    <source>
        <dbReference type="ARBA" id="ARBA00022991"/>
    </source>
</evidence>
<comment type="cofactor">
    <cofactor evidence="1">
        <name>FAD</name>
        <dbReference type="ChEBI" id="CHEBI:57692"/>
    </cofactor>
</comment>
<evidence type="ECO:0000256" key="4">
    <source>
        <dbReference type="ARBA" id="ARBA00005862"/>
    </source>
</evidence>
<dbReference type="GO" id="GO:0045892">
    <property type="term" value="P:negative regulation of DNA-templated transcription"/>
    <property type="evidence" value="ECO:0007669"/>
    <property type="project" value="TreeGrafter"/>
</dbReference>
<keyword evidence="9" id="KW-0285">Flavoprotein</keyword>
<dbReference type="EMBL" id="KZ308556">
    <property type="protein sequence ID" value="KAG8231454.1"/>
    <property type="molecule type" value="Genomic_DNA"/>
</dbReference>
<comment type="similarity">
    <text evidence="4">Belongs to the DNA photolyase class-1 family.</text>
</comment>
<dbReference type="InterPro" id="IPR002081">
    <property type="entry name" value="Cryptochrome/DNA_photolyase_1"/>
</dbReference>
<comment type="caution">
    <text evidence="19">The sequence shown here is derived from an EMBL/GenBank/DDBJ whole genome shotgun (WGS) entry which is preliminary data.</text>
</comment>
<accession>A0A8K0P5B2</accession>
<organism evidence="19 20">
    <name type="scientific">Ladona fulva</name>
    <name type="common">Scarce chaser dragonfly</name>
    <name type="synonym">Libellula fulva</name>
    <dbReference type="NCBI Taxonomy" id="123851"/>
    <lineage>
        <taxon>Eukaryota</taxon>
        <taxon>Metazoa</taxon>
        <taxon>Ecdysozoa</taxon>
        <taxon>Arthropoda</taxon>
        <taxon>Hexapoda</taxon>
        <taxon>Insecta</taxon>
        <taxon>Pterygota</taxon>
        <taxon>Palaeoptera</taxon>
        <taxon>Odonata</taxon>
        <taxon>Epiprocta</taxon>
        <taxon>Anisoptera</taxon>
        <taxon>Libelluloidea</taxon>
        <taxon>Libellulidae</taxon>
        <taxon>Ladona</taxon>
    </lineage>
</organism>
<keyword evidence="10" id="KW-0547">Nucleotide-binding</keyword>
<evidence type="ECO:0000256" key="17">
    <source>
        <dbReference type="ARBA" id="ARBA00023242"/>
    </source>
</evidence>
<evidence type="ECO:0000256" key="5">
    <source>
        <dbReference type="ARBA" id="ARBA00021159"/>
    </source>
</evidence>
<evidence type="ECO:0000256" key="9">
    <source>
        <dbReference type="ARBA" id="ARBA00022630"/>
    </source>
</evidence>
<evidence type="ECO:0000256" key="2">
    <source>
        <dbReference type="ARBA" id="ARBA00004123"/>
    </source>
</evidence>
<dbReference type="AlphaFoldDB" id="A0A8K0P5B2"/>
<gene>
    <name evidence="19" type="ORF">J437_LFUL000172</name>
</gene>
<dbReference type="PANTHER" id="PTHR11455:SF17">
    <property type="entry name" value="CRYPTOCHROME-1"/>
    <property type="match status" value="1"/>
</dbReference>
<dbReference type="GO" id="GO:0032922">
    <property type="term" value="P:circadian regulation of gene expression"/>
    <property type="evidence" value="ECO:0007669"/>
    <property type="project" value="TreeGrafter"/>
</dbReference>
<evidence type="ECO:0000256" key="15">
    <source>
        <dbReference type="ARBA" id="ARBA00023163"/>
    </source>
</evidence>
<dbReference type="InterPro" id="IPR036134">
    <property type="entry name" value="Crypto/Photolyase_FAD-like_sf"/>
</dbReference>
<keyword evidence="13" id="KW-0805">Transcription regulation</keyword>
<dbReference type="GO" id="GO:0043153">
    <property type="term" value="P:entrainment of circadian clock by photoperiod"/>
    <property type="evidence" value="ECO:0007669"/>
    <property type="project" value="TreeGrafter"/>
</dbReference>
<evidence type="ECO:0000256" key="7">
    <source>
        <dbReference type="ARBA" id="ARBA00022491"/>
    </source>
</evidence>
<evidence type="ECO:0000256" key="14">
    <source>
        <dbReference type="ARBA" id="ARBA00023108"/>
    </source>
</evidence>
<keyword evidence="16" id="KW-0675">Receptor</keyword>
<keyword evidence="8" id="KW-0716">Sensory transduction</keyword>
<protein>
    <recommendedName>
        <fullName evidence="5">Cryptochrome-1</fullName>
    </recommendedName>
</protein>
<dbReference type="SUPFAM" id="SSF48173">
    <property type="entry name" value="Cryptochrome/photolyase FAD-binding domain"/>
    <property type="match status" value="1"/>
</dbReference>
<keyword evidence="8" id="KW-0600">Photoreceptor protein</keyword>
<dbReference type="GO" id="GO:0071949">
    <property type="term" value="F:FAD binding"/>
    <property type="evidence" value="ECO:0007669"/>
    <property type="project" value="TreeGrafter"/>
</dbReference>
<dbReference type="Proteomes" id="UP000792457">
    <property type="component" value="Unassembled WGS sequence"/>
</dbReference>
<keyword evidence="6" id="KW-0963">Cytoplasm</keyword>
<proteinExistence type="inferred from homology"/>